<dbReference type="Pfam" id="PF13589">
    <property type="entry name" value="HATPase_c_3"/>
    <property type="match status" value="1"/>
</dbReference>
<dbReference type="PANTHER" id="PTHR10073">
    <property type="entry name" value="DNA MISMATCH REPAIR PROTEIN MLH, PMS, MUTL"/>
    <property type="match status" value="1"/>
</dbReference>
<dbReference type="InterPro" id="IPR013507">
    <property type="entry name" value="DNA_mismatch_S5_2-like"/>
</dbReference>
<evidence type="ECO:0000259" key="6">
    <source>
        <dbReference type="SMART" id="SM01340"/>
    </source>
</evidence>
<dbReference type="Pfam" id="PF16413">
    <property type="entry name" value="Mlh1_C"/>
    <property type="match status" value="1"/>
</dbReference>
<dbReference type="InterPro" id="IPR038973">
    <property type="entry name" value="MutL/Mlh/Pms-like"/>
</dbReference>
<dbReference type="SUPFAM" id="SSF54211">
    <property type="entry name" value="Ribosomal protein S5 domain 2-like"/>
    <property type="match status" value="1"/>
</dbReference>
<dbReference type="CDD" id="cd16926">
    <property type="entry name" value="HATPase_MutL-MLH-PMS-like"/>
    <property type="match status" value="1"/>
</dbReference>
<dbReference type="SMART" id="SM01340">
    <property type="entry name" value="DNA_mis_repair"/>
    <property type="match status" value="1"/>
</dbReference>
<dbReference type="InterPro" id="IPR002099">
    <property type="entry name" value="MutL/Mlh/PMS"/>
</dbReference>
<protein>
    <recommendedName>
        <fullName evidence="6">DNA mismatch repair protein S5 domain-containing protein</fullName>
    </recommendedName>
</protein>
<dbReference type="InterPro" id="IPR036890">
    <property type="entry name" value="HATPase_C_sf"/>
</dbReference>
<dbReference type="InterPro" id="IPR020568">
    <property type="entry name" value="Ribosomal_Su5_D2-typ_SF"/>
</dbReference>
<dbReference type="Pfam" id="PF01119">
    <property type="entry name" value="DNA_mis_repair"/>
    <property type="match status" value="1"/>
</dbReference>
<dbReference type="GO" id="GO:0030983">
    <property type="term" value="F:mismatched DNA binding"/>
    <property type="evidence" value="ECO:0007669"/>
    <property type="project" value="InterPro"/>
</dbReference>
<keyword evidence="3" id="KW-0227">DNA damage</keyword>
<dbReference type="Gene3D" id="3.30.565.10">
    <property type="entry name" value="Histidine kinase-like ATPase, C-terminal domain"/>
    <property type="match status" value="1"/>
</dbReference>
<dbReference type="EMBL" id="CAJGYM010000007">
    <property type="protein sequence ID" value="CAD6187799.1"/>
    <property type="molecule type" value="Genomic_DNA"/>
</dbReference>
<dbReference type="AlphaFoldDB" id="A0A8S1GWR3"/>
<dbReference type="InterPro" id="IPR014721">
    <property type="entry name" value="Ribsml_uS5_D2-typ_fold_subgr"/>
</dbReference>
<dbReference type="GO" id="GO:0140664">
    <property type="term" value="F:ATP-dependent DNA damage sensor activity"/>
    <property type="evidence" value="ECO:0007669"/>
    <property type="project" value="InterPro"/>
</dbReference>
<evidence type="ECO:0000313" key="8">
    <source>
        <dbReference type="Proteomes" id="UP000835052"/>
    </source>
</evidence>
<dbReference type="SUPFAM" id="SSF55874">
    <property type="entry name" value="ATPase domain of HSP90 chaperone/DNA topoisomerase II/histidine kinase"/>
    <property type="match status" value="1"/>
</dbReference>
<dbReference type="CDD" id="cd00782">
    <property type="entry name" value="MutL_Trans"/>
    <property type="match status" value="1"/>
</dbReference>
<evidence type="ECO:0000256" key="1">
    <source>
        <dbReference type="ARBA" id="ARBA00004123"/>
    </source>
</evidence>
<feature type="domain" description="DNA mismatch repair protein S5" evidence="6">
    <location>
        <begin position="209"/>
        <end position="336"/>
    </location>
</feature>
<gene>
    <name evidence="7" type="ORF">CAUJ_LOCUS3718</name>
</gene>
<dbReference type="GO" id="GO:0032389">
    <property type="term" value="C:MutLalpha complex"/>
    <property type="evidence" value="ECO:0007669"/>
    <property type="project" value="TreeGrafter"/>
</dbReference>
<organism evidence="7 8">
    <name type="scientific">Caenorhabditis auriculariae</name>
    <dbReference type="NCBI Taxonomy" id="2777116"/>
    <lineage>
        <taxon>Eukaryota</taxon>
        <taxon>Metazoa</taxon>
        <taxon>Ecdysozoa</taxon>
        <taxon>Nematoda</taxon>
        <taxon>Chromadorea</taxon>
        <taxon>Rhabditida</taxon>
        <taxon>Rhabditina</taxon>
        <taxon>Rhabditomorpha</taxon>
        <taxon>Rhabditoidea</taxon>
        <taxon>Rhabditidae</taxon>
        <taxon>Peloderinae</taxon>
        <taxon>Caenorhabditis</taxon>
    </lineage>
</organism>
<dbReference type="GO" id="GO:0005524">
    <property type="term" value="F:ATP binding"/>
    <property type="evidence" value="ECO:0007669"/>
    <property type="project" value="InterPro"/>
</dbReference>
<keyword evidence="5" id="KW-0539">Nucleus</keyword>
<dbReference type="Gene3D" id="3.30.230.10">
    <property type="match status" value="1"/>
</dbReference>
<dbReference type="InterPro" id="IPR014762">
    <property type="entry name" value="DNA_mismatch_repair_CS"/>
</dbReference>
<evidence type="ECO:0000256" key="4">
    <source>
        <dbReference type="ARBA" id="ARBA00023204"/>
    </source>
</evidence>
<evidence type="ECO:0000256" key="2">
    <source>
        <dbReference type="ARBA" id="ARBA00006082"/>
    </source>
</evidence>
<sequence length="759" mass="85179">MGVIQKLPPEVVNRMAAGEVLVRPSDAIKELVENSLDAKATEVAVTLRNGGMSFLQVVDNGKGISRDDLELVCERFATSKLRSFEDLLQMKTYGFRGEALASLSQVSKVAIVSKPKDQECAYSGQYSDGKMTSSKPSAGRNGTCVSATDMFYNIPSRKKSMTNSTEESSRVSDVIIRFAIHRPDVSFSLRQMSSSDFRTSGDGDFRKVVGLLLGKEISDSIQDIGMESQKLKISLHGCMARPIAAATAKLHQDKKSRQKFFSLFINGRSVTCTELKHGIDEIFSSRSLICRFMALSLKLDESRVDVNVHPTKKSVMFLEQDEVIGAIVEHIGGIVTEMFDESAMDPLNQTADQSLGASQSQRNESLGSLTVAASSSFHAKTTSTRKDFTGTFNEKKRVDYMEVRTDGRERRIDEFLTQDLNVKKRVSSIALADSFTEETGGDQNKVIDDLRTPRTEDVDAEVSMVSVASSVSSTFPTDGEDDEIELETENTLKRTFDFDSLRVLREEICQRGSTTMRELFKTFTFVGIVNSQCIIVQYGTSLYLLDFGIVLKEFFYQTAIFSFGNYGSYKMAGEYPRIIDLLKVLADFPQLDPTEDAKDFSIFAQESKRLEAESLLGNHPEMLHDYFSIGLEWRIDENAEKRLHLVSLPSLVHYFVPQLEGLAHFIGNLVLEVDFDTEKDCFEGICHAISDFFVLRHEYLDQDCISSFSTTRWTSLIKQILVPLIKKKLIPPESFKDKKAIRQLANSHDLYKVFERCNT</sequence>
<proteinExistence type="inferred from homology"/>
<name>A0A8S1GWR3_9PELO</name>
<keyword evidence="4" id="KW-0234">DNA repair</keyword>
<dbReference type="InterPro" id="IPR032189">
    <property type="entry name" value="Mlh1_C"/>
</dbReference>
<comment type="similarity">
    <text evidence="2">Belongs to the DNA mismatch repair MutL/HexB family.</text>
</comment>
<evidence type="ECO:0000256" key="5">
    <source>
        <dbReference type="ARBA" id="ARBA00023242"/>
    </source>
</evidence>
<comment type="subcellular location">
    <subcellularLocation>
        <location evidence="1">Nucleus</location>
    </subcellularLocation>
</comment>
<keyword evidence="8" id="KW-1185">Reference proteome</keyword>
<comment type="caution">
    <text evidence="7">The sequence shown here is derived from an EMBL/GenBank/DDBJ whole genome shotgun (WGS) entry which is preliminary data.</text>
</comment>
<dbReference type="Proteomes" id="UP000835052">
    <property type="component" value="Unassembled WGS sequence"/>
</dbReference>
<reference evidence="7" key="1">
    <citation type="submission" date="2020-10" db="EMBL/GenBank/DDBJ databases">
        <authorList>
            <person name="Kikuchi T."/>
        </authorList>
    </citation>
    <scope>NUCLEOTIDE SEQUENCE</scope>
    <source>
        <strain evidence="7">NKZ352</strain>
    </source>
</reference>
<dbReference type="GO" id="GO:0006298">
    <property type="term" value="P:mismatch repair"/>
    <property type="evidence" value="ECO:0007669"/>
    <property type="project" value="InterPro"/>
</dbReference>
<dbReference type="OrthoDB" id="10263226at2759"/>
<dbReference type="FunFam" id="3.30.230.10:FF:000164">
    <property type="entry name" value="MLH (MutL Homolog) family"/>
    <property type="match status" value="1"/>
</dbReference>
<dbReference type="GO" id="GO:0016887">
    <property type="term" value="F:ATP hydrolysis activity"/>
    <property type="evidence" value="ECO:0007669"/>
    <property type="project" value="InterPro"/>
</dbReference>
<dbReference type="FunFam" id="3.30.565.10:FF:000079">
    <property type="entry name" value="DNA mismatch repair protein MLH"/>
    <property type="match status" value="1"/>
</dbReference>
<accession>A0A8S1GWR3</accession>
<evidence type="ECO:0000313" key="7">
    <source>
        <dbReference type="EMBL" id="CAD6187799.1"/>
    </source>
</evidence>
<evidence type="ECO:0000256" key="3">
    <source>
        <dbReference type="ARBA" id="ARBA00022763"/>
    </source>
</evidence>
<dbReference type="PROSITE" id="PS00058">
    <property type="entry name" value="DNA_MISMATCH_REPAIR_1"/>
    <property type="match status" value="1"/>
</dbReference>
<dbReference type="NCBIfam" id="TIGR00585">
    <property type="entry name" value="mutl"/>
    <property type="match status" value="1"/>
</dbReference>
<dbReference type="PANTHER" id="PTHR10073:SF12">
    <property type="entry name" value="DNA MISMATCH REPAIR PROTEIN MLH1"/>
    <property type="match status" value="1"/>
</dbReference>